<dbReference type="InterPro" id="IPR055210">
    <property type="entry name" value="CtpA/B_N"/>
</dbReference>
<comment type="caution">
    <text evidence="8">The sequence shown here is derived from an EMBL/GenBank/DDBJ whole genome shotgun (WGS) entry which is preliminary data.</text>
</comment>
<name>Q1K2V0_DESA6</name>
<evidence type="ECO:0000256" key="2">
    <source>
        <dbReference type="ARBA" id="ARBA00022670"/>
    </source>
</evidence>
<gene>
    <name evidence="8" type="ORF">Dace_2033</name>
</gene>
<reference evidence="8" key="1">
    <citation type="submission" date="2006-05" db="EMBL/GenBank/DDBJ databases">
        <title>Annotation of the draft genome assembly of Desulfuromonas acetoxidans DSM 684.</title>
        <authorList>
            <consortium name="US DOE Joint Genome Institute (JGI-ORNL)"/>
            <person name="Larimer F."/>
            <person name="Land M."/>
            <person name="Hauser L."/>
        </authorList>
    </citation>
    <scope>NUCLEOTIDE SEQUENCE [LARGE SCALE GENOMIC DNA]</scope>
    <source>
        <strain evidence="8">DSM 684</strain>
    </source>
</reference>
<evidence type="ECO:0000313" key="9">
    <source>
        <dbReference type="Proteomes" id="UP000005695"/>
    </source>
</evidence>
<organism evidence="8 9">
    <name type="scientific">Desulfuromonas acetoxidans (strain DSM 684 / 11070)</name>
    <dbReference type="NCBI Taxonomy" id="281689"/>
    <lineage>
        <taxon>Bacteria</taxon>
        <taxon>Pseudomonadati</taxon>
        <taxon>Thermodesulfobacteriota</taxon>
        <taxon>Desulfuromonadia</taxon>
        <taxon>Desulfuromonadales</taxon>
        <taxon>Desulfuromonadaceae</taxon>
        <taxon>Desulfuromonas</taxon>
    </lineage>
</organism>
<dbReference type="OrthoDB" id="9812068at2"/>
<evidence type="ECO:0000313" key="8">
    <source>
        <dbReference type="EMBL" id="EAT16781.1"/>
    </source>
</evidence>
<proteinExistence type="inferred from homology"/>
<dbReference type="Proteomes" id="UP000005695">
    <property type="component" value="Unassembled WGS sequence"/>
</dbReference>
<evidence type="ECO:0000256" key="4">
    <source>
        <dbReference type="ARBA" id="ARBA00022825"/>
    </source>
</evidence>
<dbReference type="Pfam" id="PF17820">
    <property type="entry name" value="PDZ_6"/>
    <property type="match status" value="1"/>
</dbReference>
<reference evidence="8" key="2">
    <citation type="submission" date="2006-05" db="EMBL/GenBank/DDBJ databases">
        <title>Sequencing of the draft genome and assembly of Desulfuromonas acetoxidans DSM 684.</title>
        <authorList>
            <consortium name="US DOE Joint Genome Institute (JGI-PGF)"/>
            <person name="Copeland A."/>
            <person name="Lucas S."/>
            <person name="Lapidus A."/>
            <person name="Barry K."/>
            <person name="Detter J.C."/>
            <person name="Glavina del Rio T."/>
            <person name="Hammon N."/>
            <person name="Israni S."/>
            <person name="Dalin E."/>
            <person name="Tice H."/>
            <person name="Bruce D."/>
            <person name="Pitluck S."/>
            <person name="Richardson P."/>
        </authorList>
    </citation>
    <scope>NUCLEOTIDE SEQUENCE [LARGE SCALE GENOMIC DNA]</scope>
    <source>
        <strain evidence="8">DSM 684</strain>
    </source>
</reference>
<feature type="domain" description="PDZ" evidence="7">
    <location>
        <begin position="98"/>
        <end position="164"/>
    </location>
</feature>
<dbReference type="SMART" id="SM00245">
    <property type="entry name" value="TSPc"/>
    <property type="match status" value="1"/>
</dbReference>
<dbReference type="InterPro" id="IPR004447">
    <property type="entry name" value="Peptidase_S41A"/>
</dbReference>
<protein>
    <submittedName>
        <fullName evidence="8">Carboxyl-terminal protease</fullName>
        <ecNumber evidence="8">3.4.21.102</ecNumber>
    </submittedName>
</protein>
<dbReference type="FunFam" id="2.30.42.10:FF:000063">
    <property type="entry name" value="Peptidase, S41 family"/>
    <property type="match status" value="1"/>
</dbReference>
<dbReference type="GO" id="GO:0006508">
    <property type="term" value="P:proteolysis"/>
    <property type="evidence" value="ECO:0007669"/>
    <property type="project" value="UniProtKB-KW"/>
</dbReference>
<dbReference type="InterPro" id="IPR041489">
    <property type="entry name" value="PDZ_6"/>
</dbReference>
<keyword evidence="9" id="KW-1185">Reference proteome</keyword>
<evidence type="ECO:0000256" key="3">
    <source>
        <dbReference type="ARBA" id="ARBA00022801"/>
    </source>
</evidence>
<sequence length="448" mass="49160">MDNLSMRLHLVIVLGLCLLLSDPARVLAQAKTSDSGDQPAEQLSAYEHLDQFIDVLTLIQKNYVEQPPMDQLMSGAIKGMLSELDPHSAYMPPKMFEEMQIETMGEFNGLGVEITVKDHLITVIAPIADTPADRAGIRAGDIIVEIDGTLTKDMSIMDAINQMRGPRGSEITLGIMRHGETAPLSFTLTRETIRVDSIRERLFEPAIGYVRISQFQQRTAREFKAALKTLHDKAGTPLQGLLIDLRNNPGGLLDQAIQVCDLFLNSGKIVSTEGRRKTDNFTYNATAADTQPGYPIVVLINEGSASASEIVAGALQNHKRAVILGTGSFGKGSVQSIIPLADHSGLRLTTAYYYTPNGTSIQARGIVPDVNVEQAIWKKTATYELTKEKDLNNHLEPPSPLDPKKQDVADPDKIESDFQLLRALDLLRGWQQMKHLQPCPIDGEQAAS</sequence>
<dbReference type="GO" id="GO:0030288">
    <property type="term" value="C:outer membrane-bounded periplasmic space"/>
    <property type="evidence" value="ECO:0007669"/>
    <property type="project" value="TreeGrafter"/>
</dbReference>
<dbReference type="EC" id="3.4.21.102" evidence="8"/>
<dbReference type="Gene3D" id="3.90.226.10">
    <property type="entry name" value="2-enoyl-CoA Hydratase, Chain A, domain 1"/>
    <property type="match status" value="1"/>
</dbReference>
<evidence type="ECO:0000256" key="1">
    <source>
        <dbReference type="ARBA" id="ARBA00009179"/>
    </source>
</evidence>
<dbReference type="AlphaFoldDB" id="Q1K2V0"/>
<evidence type="ECO:0000256" key="5">
    <source>
        <dbReference type="RuleBase" id="RU004404"/>
    </source>
</evidence>
<dbReference type="InterPro" id="IPR029045">
    <property type="entry name" value="ClpP/crotonase-like_dom_sf"/>
</dbReference>
<dbReference type="GO" id="GO:0007165">
    <property type="term" value="P:signal transduction"/>
    <property type="evidence" value="ECO:0007669"/>
    <property type="project" value="TreeGrafter"/>
</dbReference>
<dbReference type="MEROPS" id="S41.004"/>
<dbReference type="GO" id="GO:0004252">
    <property type="term" value="F:serine-type endopeptidase activity"/>
    <property type="evidence" value="ECO:0007669"/>
    <property type="project" value="UniProtKB-EC"/>
</dbReference>
<dbReference type="FunFam" id="3.90.226.10:FF:000029">
    <property type="entry name" value="Peptidase, S41 family"/>
    <property type="match status" value="1"/>
</dbReference>
<dbReference type="EMBL" id="AAEW02000003">
    <property type="protein sequence ID" value="EAT16781.1"/>
    <property type="molecule type" value="Genomic_DNA"/>
</dbReference>
<dbReference type="Pfam" id="PF22694">
    <property type="entry name" value="CtpB_N-like"/>
    <property type="match status" value="1"/>
</dbReference>
<keyword evidence="4 5" id="KW-0720">Serine protease</keyword>
<dbReference type="PROSITE" id="PS50106">
    <property type="entry name" value="PDZ"/>
    <property type="match status" value="1"/>
</dbReference>
<dbReference type="Gene3D" id="2.30.42.10">
    <property type="match status" value="1"/>
</dbReference>
<evidence type="ECO:0000259" key="7">
    <source>
        <dbReference type="PROSITE" id="PS50106"/>
    </source>
</evidence>
<dbReference type="SMART" id="SM00228">
    <property type="entry name" value="PDZ"/>
    <property type="match status" value="1"/>
</dbReference>
<keyword evidence="2 5" id="KW-0645">Protease</keyword>
<dbReference type="InterPro" id="IPR005151">
    <property type="entry name" value="Tail-specific_protease"/>
</dbReference>
<dbReference type="Gene3D" id="3.30.750.44">
    <property type="match status" value="1"/>
</dbReference>
<dbReference type="NCBIfam" id="TIGR00225">
    <property type="entry name" value="prc"/>
    <property type="match status" value="1"/>
</dbReference>
<feature type="region of interest" description="Disordered" evidence="6">
    <location>
        <begin position="388"/>
        <end position="412"/>
    </location>
</feature>
<keyword evidence="3 5" id="KW-0378">Hydrolase</keyword>
<dbReference type="InterPro" id="IPR036034">
    <property type="entry name" value="PDZ_sf"/>
</dbReference>
<dbReference type="InterPro" id="IPR001478">
    <property type="entry name" value="PDZ"/>
</dbReference>
<accession>Q1K2V0</accession>
<feature type="compositionally biased region" description="Basic and acidic residues" evidence="6">
    <location>
        <begin position="402"/>
        <end position="412"/>
    </location>
</feature>
<evidence type="ECO:0000256" key="6">
    <source>
        <dbReference type="SAM" id="MobiDB-lite"/>
    </source>
</evidence>
<dbReference type="SUPFAM" id="SSF52096">
    <property type="entry name" value="ClpP/crotonase"/>
    <property type="match status" value="1"/>
</dbReference>
<dbReference type="CDD" id="cd06782">
    <property type="entry name" value="cpPDZ_CPP-like"/>
    <property type="match status" value="1"/>
</dbReference>
<comment type="similarity">
    <text evidence="1 5">Belongs to the peptidase S41A family.</text>
</comment>
<dbReference type="PANTHER" id="PTHR32060">
    <property type="entry name" value="TAIL-SPECIFIC PROTEASE"/>
    <property type="match status" value="1"/>
</dbReference>
<dbReference type="SUPFAM" id="SSF50156">
    <property type="entry name" value="PDZ domain-like"/>
    <property type="match status" value="1"/>
</dbReference>
<dbReference type="Pfam" id="PF03572">
    <property type="entry name" value="Peptidase_S41"/>
    <property type="match status" value="1"/>
</dbReference>
<dbReference type="CDD" id="cd07560">
    <property type="entry name" value="Peptidase_S41_CPP"/>
    <property type="match status" value="1"/>
</dbReference>
<dbReference type="PANTHER" id="PTHR32060:SF30">
    <property type="entry name" value="CARBOXY-TERMINAL PROCESSING PROTEASE CTPA"/>
    <property type="match status" value="1"/>
</dbReference>